<dbReference type="EMBL" id="FCQH01000005">
    <property type="protein sequence ID" value="CVK92963.1"/>
    <property type="molecule type" value="Genomic_DNA"/>
</dbReference>
<organism evidence="1 2">
    <name type="scientific">Fusarium mangiferae</name>
    <name type="common">Mango malformation disease fungus</name>
    <dbReference type="NCBI Taxonomy" id="192010"/>
    <lineage>
        <taxon>Eukaryota</taxon>
        <taxon>Fungi</taxon>
        <taxon>Dikarya</taxon>
        <taxon>Ascomycota</taxon>
        <taxon>Pezizomycotina</taxon>
        <taxon>Sordariomycetes</taxon>
        <taxon>Hypocreomycetidae</taxon>
        <taxon>Hypocreales</taxon>
        <taxon>Nectriaceae</taxon>
        <taxon>Fusarium</taxon>
        <taxon>Fusarium fujikuroi species complex</taxon>
    </lineage>
</organism>
<name>A0A1L7T9Y8_FUSMA</name>
<dbReference type="AlphaFoldDB" id="A0A1L7T9Y8"/>
<evidence type="ECO:0000313" key="1">
    <source>
        <dbReference type="EMBL" id="CVK92963.1"/>
    </source>
</evidence>
<accession>A0A1L7T9Y8</accession>
<protein>
    <submittedName>
        <fullName evidence="1">Uncharacterized protein</fullName>
    </submittedName>
</protein>
<dbReference type="GeneID" id="65086996"/>
<proteinExistence type="predicted"/>
<gene>
    <name evidence="1" type="ORF">FMAN_07735</name>
</gene>
<dbReference type="RefSeq" id="XP_041681962.1">
    <property type="nucleotide sequence ID" value="XM_041831394.1"/>
</dbReference>
<dbReference type="VEuPathDB" id="FungiDB:FMAN_07735"/>
<sequence length="222" mass="24549">MDLPELDLQGAPIRTPDCCLSLSYKLFRNLVNAIPNTTLSLNHAKRETPTVLSIGSGSGLLEALFLAYLNSQCQRSGFDHASVNIEGVEVQQLGMRDHVNSYLPEQAIHTVRGSWDVTSRLQDSDVTALMFVYPRQPALISQYIKSIAEQDLKVEAIVWLGPMADWEVFEPCFNTGHESCQFVVVGTKHGREVGLDEYESMAVARRTDCSSVKDVKDACKAG</sequence>
<comment type="caution">
    <text evidence="1">The sequence shown here is derived from an EMBL/GenBank/DDBJ whole genome shotgun (WGS) entry which is preliminary data.</text>
</comment>
<dbReference type="Proteomes" id="UP000184255">
    <property type="component" value="Unassembled WGS sequence"/>
</dbReference>
<keyword evidence="2" id="KW-1185">Reference proteome</keyword>
<evidence type="ECO:0000313" key="2">
    <source>
        <dbReference type="Proteomes" id="UP000184255"/>
    </source>
</evidence>
<reference evidence="2" key="1">
    <citation type="journal article" date="2016" name="Genome Biol. Evol.">
        <title>Comparative 'omics' of the Fusarium fujikuroi species complex highlights differences in genetic potential and metabolite synthesis.</title>
        <authorList>
            <person name="Niehaus E.-M."/>
            <person name="Muensterkoetter M."/>
            <person name="Proctor R.H."/>
            <person name="Brown D.W."/>
            <person name="Sharon A."/>
            <person name="Idan Y."/>
            <person name="Oren-Young L."/>
            <person name="Sieber C.M."/>
            <person name="Novak O."/>
            <person name="Pencik A."/>
            <person name="Tarkowska D."/>
            <person name="Hromadova K."/>
            <person name="Freeman S."/>
            <person name="Maymon M."/>
            <person name="Elazar M."/>
            <person name="Youssef S.A."/>
            <person name="El-Shabrawy E.S.M."/>
            <person name="Shalaby A.B.A."/>
            <person name="Houterman P."/>
            <person name="Brock N.L."/>
            <person name="Burkhardt I."/>
            <person name="Tsavkelova E.A."/>
            <person name="Dickschat J.S."/>
            <person name="Galuszka P."/>
            <person name="Gueldener U."/>
            <person name="Tudzynski B."/>
        </authorList>
    </citation>
    <scope>NUCLEOTIDE SEQUENCE [LARGE SCALE GENOMIC DNA]</scope>
    <source>
        <strain evidence="2">MRC7560</strain>
    </source>
</reference>